<dbReference type="InterPro" id="IPR007157">
    <property type="entry name" value="PspA_VIPP1"/>
</dbReference>
<reference evidence="4" key="2">
    <citation type="submission" date="2023-01" db="EMBL/GenBank/DDBJ databases">
        <title>Draft genome sequence of Algimonas porphyrae strain NBRC 108216.</title>
        <authorList>
            <person name="Sun Q."/>
            <person name="Mori K."/>
        </authorList>
    </citation>
    <scope>NUCLEOTIDE SEQUENCE</scope>
    <source>
        <strain evidence="4">NBRC 108216</strain>
    </source>
</reference>
<dbReference type="NCBIfam" id="TIGR02977">
    <property type="entry name" value="phageshock_pspA"/>
    <property type="match status" value="1"/>
</dbReference>
<organism evidence="4 5">
    <name type="scientific">Algimonas porphyrae</name>
    <dbReference type="NCBI Taxonomy" id="1128113"/>
    <lineage>
        <taxon>Bacteria</taxon>
        <taxon>Pseudomonadati</taxon>
        <taxon>Pseudomonadota</taxon>
        <taxon>Alphaproteobacteria</taxon>
        <taxon>Maricaulales</taxon>
        <taxon>Robiginitomaculaceae</taxon>
        <taxon>Algimonas</taxon>
    </lineage>
</organism>
<feature type="coiled-coil region" evidence="2">
    <location>
        <begin position="108"/>
        <end position="188"/>
    </location>
</feature>
<protein>
    <submittedName>
        <fullName evidence="4">Phage shock protein PspA</fullName>
    </submittedName>
</protein>
<comment type="similarity">
    <text evidence="1">Belongs to the PspA/Vipp/IM30 family.</text>
</comment>
<gene>
    <name evidence="4" type="ORF">GCM10007854_25400</name>
</gene>
<dbReference type="Pfam" id="PF04012">
    <property type="entry name" value="PspA_IM30"/>
    <property type="match status" value="1"/>
</dbReference>
<accession>A0ABQ5V203</accession>
<dbReference type="RefSeq" id="WP_284373291.1">
    <property type="nucleotide sequence ID" value="NZ_BSNJ01000005.1"/>
</dbReference>
<sequence length="234" mass="26329">MGIFSRMGDIINSNLNAMIEAAEDPEKIARLIIQEMEDTLVEVRTDAARHIAERKELTRREDDYRKRADDWASEAELAITKDREDLARGALQAKRQADDMADVVAKEIEVLDEAIAKADIDLSKLQTKLDEAKAKHKSLTMRSSVAKSQVKMRTKIVDTRVDDALSRYERMERKVDELEAHVEAFDLGEGESLEAQFAALEDDEELEDELAALKARMSKPKAANKSTKPAKKAS</sequence>
<evidence type="ECO:0000313" key="5">
    <source>
        <dbReference type="Proteomes" id="UP001161390"/>
    </source>
</evidence>
<evidence type="ECO:0000256" key="1">
    <source>
        <dbReference type="ARBA" id="ARBA00043985"/>
    </source>
</evidence>
<feature type="coiled-coil region" evidence="2">
    <location>
        <begin position="33"/>
        <end position="74"/>
    </location>
</feature>
<dbReference type="Proteomes" id="UP001161390">
    <property type="component" value="Unassembled WGS sequence"/>
</dbReference>
<name>A0ABQ5V203_9PROT</name>
<reference evidence="4" key="1">
    <citation type="journal article" date="2014" name="Int. J. Syst. Evol. Microbiol.">
        <title>Complete genome of a new Firmicutes species belonging to the dominant human colonic microbiota ('Ruminococcus bicirculans') reveals two chromosomes and a selective capacity to utilize plant glucans.</title>
        <authorList>
            <consortium name="NISC Comparative Sequencing Program"/>
            <person name="Wegmann U."/>
            <person name="Louis P."/>
            <person name="Goesmann A."/>
            <person name="Henrissat B."/>
            <person name="Duncan S.H."/>
            <person name="Flint H.J."/>
        </authorList>
    </citation>
    <scope>NUCLEOTIDE SEQUENCE</scope>
    <source>
        <strain evidence="4">NBRC 108216</strain>
    </source>
</reference>
<keyword evidence="5" id="KW-1185">Reference proteome</keyword>
<comment type="caution">
    <text evidence="4">The sequence shown here is derived from an EMBL/GenBank/DDBJ whole genome shotgun (WGS) entry which is preliminary data.</text>
</comment>
<evidence type="ECO:0000313" key="4">
    <source>
        <dbReference type="EMBL" id="GLQ21585.1"/>
    </source>
</evidence>
<proteinExistence type="inferred from homology"/>
<evidence type="ECO:0000256" key="3">
    <source>
        <dbReference type="SAM" id="MobiDB-lite"/>
    </source>
</evidence>
<dbReference type="PANTHER" id="PTHR31088:SF6">
    <property type="entry name" value="PHAGE SHOCK PROTEIN A"/>
    <property type="match status" value="1"/>
</dbReference>
<evidence type="ECO:0000256" key="2">
    <source>
        <dbReference type="SAM" id="Coils"/>
    </source>
</evidence>
<dbReference type="PANTHER" id="PTHR31088">
    <property type="entry name" value="MEMBRANE-ASSOCIATED PROTEIN VIPP1, CHLOROPLASTIC"/>
    <property type="match status" value="1"/>
</dbReference>
<dbReference type="EMBL" id="BSNJ01000005">
    <property type="protein sequence ID" value="GLQ21585.1"/>
    <property type="molecule type" value="Genomic_DNA"/>
</dbReference>
<dbReference type="InterPro" id="IPR014319">
    <property type="entry name" value="Phageshock_PspA"/>
</dbReference>
<feature type="region of interest" description="Disordered" evidence="3">
    <location>
        <begin position="210"/>
        <end position="234"/>
    </location>
</feature>
<keyword evidence="2" id="KW-0175">Coiled coil</keyword>